<accession>A0A1H0PKM4</accession>
<dbReference type="STRING" id="930152.SAMN05216565_101345"/>
<evidence type="ECO:0000313" key="3">
    <source>
        <dbReference type="Proteomes" id="UP000199159"/>
    </source>
</evidence>
<evidence type="ECO:0000256" key="1">
    <source>
        <dbReference type="SAM" id="MobiDB-lite"/>
    </source>
</evidence>
<dbReference type="AlphaFoldDB" id="A0A1H0PKM4"/>
<sequence>MKPSIELKKLSVHSISNSSGIFYGDNKLHHFKGSSSKNEGLGEISGDKNTVSHTHNKLIKQKP</sequence>
<feature type="compositionally biased region" description="Basic residues" evidence="1">
    <location>
        <begin position="54"/>
        <end position="63"/>
    </location>
</feature>
<feature type="region of interest" description="Disordered" evidence="1">
    <location>
        <begin position="32"/>
        <end position="63"/>
    </location>
</feature>
<dbReference type="EMBL" id="FNJU01000001">
    <property type="protein sequence ID" value="SDP05178.1"/>
    <property type="molecule type" value="Genomic_DNA"/>
</dbReference>
<keyword evidence="3" id="KW-1185">Reference proteome</keyword>
<gene>
    <name evidence="2" type="ORF">SAMN05216565_101345</name>
</gene>
<protein>
    <submittedName>
        <fullName evidence="2">Uncharacterized protein</fullName>
    </submittedName>
</protein>
<name>A0A1H0PKM4_9BACI</name>
<proteinExistence type="predicted"/>
<organism evidence="2 3">
    <name type="scientific">Litchfieldia salsa</name>
    <dbReference type="NCBI Taxonomy" id="930152"/>
    <lineage>
        <taxon>Bacteria</taxon>
        <taxon>Bacillati</taxon>
        <taxon>Bacillota</taxon>
        <taxon>Bacilli</taxon>
        <taxon>Bacillales</taxon>
        <taxon>Bacillaceae</taxon>
        <taxon>Litchfieldia</taxon>
    </lineage>
</organism>
<evidence type="ECO:0000313" key="2">
    <source>
        <dbReference type="EMBL" id="SDP05178.1"/>
    </source>
</evidence>
<dbReference type="Proteomes" id="UP000199159">
    <property type="component" value="Unassembled WGS sequence"/>
</dbReference>
<reference evidence="3" key="1">
    <citation type="submission" date="2016-10" db="EMBL/GenBank/DDBJ databases">
        <authorList>
            <person name="Varghese N."/>
            <person name="Submissions S."/>
        </authorList>
    </citation>
    <scope>NUCLEOTIDE SEQUENCE [LARGE SCALE GENOMIC DNA]</scope>
    <source>
        <strain evidence="3">IBRC-M10078</strain>
    </source>
</reference>
<dbReference type="OrthoDB" id="2666601at2"/>
<dbReference type="RefSeq" id="WP_090849396.1">
    <property type="nucleotide sequence ID" value="NZ_FNJU01000001.1"/>
</dbReference>